<reference evidence="3" key="1">
    <citation type="journal article" date="2012" name="MBio">
        <title>Comparative genome analysis of Trichophyton rubrum and related dermatophytes reveals candidate genes involved in infection.</title>
        <authorList>
            <person name="Martinez D.A."/>
            <person name="Oliver B.G."/>
            <person name="Graeser Y."/>
            <person name="Goldberg J.M."/>
            <person name="Li W."/>
            <person name="Martinez-Rossi N.M."/>
            <person name="Monod M."/>
            <person name="Shelest E."/>
            <person name="Barton R.C."/>
            <person name="Birch E."/>
            <person name="Brakhage A.A."/>
            <person name="Chen Z."/>
            <person name="Gurr S.J."/>
            <person name="Heiman D."/>
            <person name="Heitman J."/>
            <person name="Kosti I."/>
            <person name="Rossi A."/>
            <person name="Saif S."/>
            <person name="Samalova M."/>
            <person name="Saunders C.W."/>
            <person name="Shea T."/>
            <person name="Summerbell R.C."/>
            <person name="Xu J."/>
            <person name="Young S."/>
            <person name="Zeng Q."/>
            <person name="Birren B.W."/>
            <person name="Cuomo C.A."/>
            <person name="White T.C."/>
        </authorList>
    </citation>
    <scope>NUCLEOTIDE SEQUENCE [LARGE SCALE GENOMIC DNA]</scope>
    <source>
        <strain evidence="3">ATCC MYA-4604 / CBS 118893</strain>
    </source>
</reference>
<dbReference type="Pfam" id="PF11001">
    <property type="entry name" value="AFUB_07903_YDR124W_hel"/>
    <property type="match status" value="1"/>
</dbReference>
<dbReference type="OrthoDB" id="5338458at2759"/>
<dbReference type="PANTHER" id="PTHR36102">
    <property type="entry name" value="CHROMOSOME 10, WHOLE GENOME SHOTGUN SEQUENCE"/>
    <property type="match status" value="1"/>
</dbReference>
<dbReference type="PANTHER" id="PTHR36102:SF5">
    <property type="entry name" value="YDR124W-LIKE HELICAL BUNDLE DOMAIN-CONTAINING PROTEIN"/>
    <property type="match status" value="1"/>
</dbReference>
<evidence type="ECO:0000313" key="2">
    <source>
        <dbReference type="EMBL" id="EFR02721.1"/>
    </source>
</evidence>
<organism evidence="3">
    <name type="scientific">Arthroderma gypseum (strain ATCC MYA-4604 / CBS 118893)</name>
    <name type="common">Microsporum gypseum</name>
    <dbReference type="NCBI Taxonomy" id="535722"/>
    <lineage>
        <taxon>Eukaryota</taxon>
        <taxon>Fungi</taxon>
        <taxon>Dikarya</taxon>
        <taxon>Ascomycota</taxon>
        <taxon>Pezizomycotina</taxon>
        <taxon>Eurotiomycetes</taxon>
        <taxon>Eurotiomycetidae</taxon>
        <taxon>Onygenales</taxon>
        <taxon>Arthrodermataceae</taxon>
        <taxon>Nannizzia</taxon>
    </lineage>
</organism>
<proteinExistence type="predicted"/>
<dbReference type="InterPro" id="IPR021264">
    <property type="entry name" value="AFUB_079030/YDR124W-like"/>
</dbReference>
<dbReference type="InterPro" id="IPR047092">
    <property type="entry name" value="AFUB_07903/YDR124W-like_hel"/>
</dbReference>
<keyword evidence="3" id="KW-1185">Reference proteome</keyword>
<evidence type="ECO:0000313" key="3">
    <source>
        <dbReference type="Proteomes" id="UP000002669"/>
    </source>
</evidence>
<dbReference type="RefSeq" id="XP_003173132.1">
    <property type="nucleotide sequence ID" value="XM_003173084.1"/>
</dbReference>
<evidence type="ECO:0000259" key="1">
    <source>
        <dbReference type="Pfam" id="PF11001"/>
    </source>
</evidence>
<dbReference type="AlphaFoldDB" id="E4UXI7"/>
<accession>E4UXI7</accession>
<name>E4UXI7_ARTGP</name>
<protein>
    <recommendedName>
        <fullName evidence="1">Subtelomeric hrmA-associated cluster protein AFUB-079030/YDR124W-like helical bundle domain-containing protein</fullName>
    </recommendedName>
</protein>
<dbReference type="GeneID" id="10028411"/>
<dbReference type="InParanoid" id="E4UXI7"/>
<gene>
    <name evidence="2" type="ORF">MGYG_05719</name>
</gene>
<feature type="domain" description="Subtelomeric hrmA-associated cluster protein AFUB-079030/YDR124W-like helical bundle" evidence="1">
    <location>
        <begin position="335"/>
        <end position="463"/>
    </location>
</feature>
<dbReference type="HOGENOM" id="CLU_491726_0_0_1"/>
<dbReference type="VEuPathDB" id="FungiDB:MGYG_05719"/>
<dbReference type="EMBL" id="DS989825">
    <property type="protein sequence ID" value="EFR02721.1"/>
    <property type="molecule type" value="Genomic_DNA"/>
</dbReference>
<dbReference type="Proteomes" id="UP000002669">
    <property type="component" value="Unassembled WGS sequence"/>
</dbReference>
<sequence length="554" mass="63072">MTESLPDEELLPNIRDDFEKLGNRLFESTTKFEYKAVKATRAILYSTLTMTNSFGFLRSIILTIRLPSVEENIPTHQFHIAEQDIFSANSRICYKVNQDGLRPLQTMYHVTRQIASEMPFDSKFPDYLHISYDSRLVETMLGDEAEGAHASVAWIYTINRDGALIKVQTPHGDEKVGSCSLEELRRMPGVGTAIETGGRNTPSDTGYLIHRIGAYRDREPIYDPGTVDFIELCEGVEHVKGQYFVWAVVSRGGARARAIFPSIREYLRLFSLHSSCQDFLEHHPHMGLRNTRQTTGTNNATFLSLFAGNSLFTSSSNRGSRLEEEPESVEMVPLEIGNEQQVKAYYESAFITFQEANCLSVVKAYIKLMESHETIDYSYNDDDEKGTPKGPKPGWWPKNLIYRGLDSQTQAEQICLLIHIFRELGDTYGITADKLAEAGRDVRPQIKPRKRLDILDELYKVRRAEESYKRGEIEIPPPHKVYGLVRVIRSDFIREIQTNPFHTWNELRESLVPLPGILQYRLQPPNFETGISQLNRSPAAKGIHTGLYRGRAVA</sequence>
<dbReference type="eggNOG" id="ENOG502S0ES">
    <property type="taxonomic scope" value="Eukaryota"/>
</dbReference>